<dbReference type="PANTHER" id="PTHR44791:SF1">
    <property type="entry name" value="TELOMERASE PROTEIN COMPONENT 1"/>
    <property type="match status" value="1"/>
</dbReference>
<dbReference type="PROSITE" id="PS50988">
    <property type="entry name" value="TROVE"/>
    <property type="match status" value="1"/>
</dbReference>
<dbReference type="Pfam" id="PF19334">
    <property type="entry name" value="DUF5920"/>
    <property type="match status" value="1"/>
</dbReference>
<accession>A0AAQ4P5F7</accession>
<dbReference type="PANTHER" id="PTHR44791">
    <property type="entry name" value="TELOMERASE PROTEIN COMPONENT 1 TEP1"/>
    <property type="match status" value="1"/>
</dbReference>
<dbReference type="InterPro" id="IPR052652">
    <property type="entry name" value="Telomerase_Complex_Comp"/>
</dbReference>
<dbReference type="InterPro" id="IPR025139">
    <property type="entry name" value="DUF4062"/>
</dbReference>
<protein>
    <recommendedName>
        <fullName evidence="1">TROVE domain-containing protein</fullName>
    </recommendedName>
</protein>
<reference evidence="2" key="2">
    <citation type="submission" date="2025-08" db="UniProtKB">
        <authorList>
            <consortium name="Ensembl"/>
        </authorList>
    </citation>
    <scope>IDENTIFICATION</scope>
</reference>
<feature type="domain" description="TROVE" evidence="1">
    <location>
        <begin position="1"/>
        <end position="395"/>
    </location>
</feature>
<evidence type="ECO:0000259" key="1">
    <source>
        <dbReference type="PROSITE" id="PS50988"/>
    </source>
</evidence>
<dbReference type="GO" id="GO:0003720">
    <property type="term" value="F:telomerase activity"/>
    <property type="evidence" value="ECO:0007669"/>
    <property type="project" value="TreeGrafter"/>
</dbReference>
<dbReference type="GeneTree" id="ENSGT00940000169565"/>
<dbReference type="GO" id="GO:0070034">
    <property type="term" value="F:telomerase RNA binding"/>
    <property type="evidence" value="ECO:0007669"/>
    <property type="project" value="TreeGrafter"/>
</dbReference>
<evidence type="ECO:0000313" key="2">
    <source>
        <dbReference type="Ensembl" id="ENSGACP00000032881.1"/>
    </source>
</evidence>
<dbReference type="Ensembl" id="ENSGACT00000050806.1">
    <property type="protein sequence ID" value="ENSGACP00000032881.1"/>
    <property type="gene ID" value="ENSGACG00000017787.3"/>
</dbReference>
<reference evidence="2 3" key="1">
    <citation type="journal article" date="2021" name="G3 (Bethesda)">
        <title>Improved contiguity of the threespine stickleback genome using long-read sequencing.</title>
        <authorList>
            <person name="Nath S."/>
            <person name="Shaw D.E."/>
            <person name="White M.A."/>
        </authorList>
    </citation>
    <scope>NUCLEOTIDE SEQUENCE [LARGE SCALE GENOMIC DNA]</scope>
    <source>
        <strain evidence="2 3">Lake Benthic</strain>
    </source>
</reference>
<dbReference type="Proteomes" id="UP000007635">
    <property type="component" value="Chromosome III"/>
</dbReference>
<evidence type="ECO:0000313" key="3">
    <source>
        <dbReference type="Proteomes" id="UP000007635"/>
    </source>
</evidence>
<dbReference type="Pfam" id="PF05731">
    <property type="entry name" value="TROVE"/>
    <property type="match status" value="1"/>
</dbReference>
<dbReference type="Pfam" id="PF13271">
    <property type="entry name" value="DUF4062"/>
    <property type="match status" value="1"/>
</dbReference>
<sequence>MNAVCCSLVNKTGVNHHHHFISRSFFSTIQVAVYTRQELNIRITANFLLALAANLPSTKPHVRRYFCAAVQLPSDWLEVVRIYSACFSRSLPSCLKKAMADKFKQFNEYQLAKYNTRKHRCKHSRNRPKSKVPRPRLCLFSLTLKTRLKEDGSRAVVDKKQKEFSMKKMIEKFHIKEPAEHVMAILGKKYPADPKTFTRSGIKGSWDRERAGQRMKLKEPETWERLLSQEGNKAATWEKLIDNKSLPFMAMLRNLRNMITKGISEAHHKKILSRLTNKKAVVQSRQFPTRFLAAYKVIMELNALGETQALPPVQEILKGILGKIPKSRRFKSLDWETTPRSRIRVTMGVPFIYRLYKAKKTHKQEFTVALLDRYRGALETAVQLSCRYNVPPLPGRTVVVLACEMDNATCSEAFPALINGTCPTQAFSEMPYEARRCHCLTTMLSRSNKVGRFLLFLFLKIKIDHISCSSCSNITGTNVSIYNILGFASQVDNIVVLTDRWLSLEIQWAVETYRTDVNDKALMVFACFGWWIRARLHIYDRLTLNFPSNSRRGREQRLTFVFDFGTRFVAERGSSRLLDHVEHLDKVYNIPPPEGARETPPLPLTRSPAPPSVLRWRSVRVFVSSTFRDMHAERDVLVRAVFPELRRRAASRRLHLQEVELRWGVTEEESGRAAELCLSEVCRSQMLVGILGERYGLVPPRPLLPDLPQHSWLASAPAGLSITEMEIRQFQALYPDTCVHFPLFLSAVPVAWRSDFASESKETFILKAASNYCCEWGGAVEGKPYLKHLEVFGEAVLEDLWAAVETLFVEVSHFHFFTNSFLTKLVLNVLFMFHDSPTAIPSNLTAFNCRDLLLEFHSFLSGVKREKAVVLLIDGVDLLQDGRGQLNSDWIPQQLPQGVCLVLSITSKAPLLQTLAEKRGAVLLALGPLTVLDRKEMVKKELDSFGKKLSDSAFNNQVPLVSASPLYLHLACEDLRNFLKESLQDLPQSLSQLVHRSLARLCTRFRGERGLRWALAALAVSSTGTATPSLNRFSVLAWNTTGGANR</sequence>
<dbReference type="SUPFAM" id="SSF140864">
    <property type="entry name" value="TROVE domain-like"/>
    <property type="match status" value="1"/>
</dbReference>
<dbReference type="InterPro" id="IPR045804">
    <property type="entry name" value="DUF5920"/>
</dbReference>
<dbReference type="GO" id="GO:0000722">
    <property type="term" value="P:telomere maintenance via recombination"/>
    <property type="evidence" value="ECO:0007669"/>
    <property type="project" value="TreeGrafter"/>
</dbReference>
<dbReference type="GO" id="GO:0005697">
    <property type="term" value="C:telomerase holoenzyme complex"/>
    <property type="evidence" value="ECO:0007669"/>
    <property type="project" value="TreeGrafter"/>
</dbReference>
<dbReference type="AlphaFoldDB" id="A0AAQ4P5F7"/>
<proteinExistence type="predicted"/>
<name>A0AAQ4P5F7_GASAC</name>
<reference evidence="2" key="3">
    <citation type="submission" date="2025-09" db="UniProtKB">
        <authorList>
            <consortium name="Ensembl"/>
        </authorList>
    </citation>
    <scope>IDENTIFICATION</scope>
</reference>
<dbReference type="InterPro" id="IPR037214">
    <property type="entry name" value="TROVE_dom_sf"/>
</dbReference>
<organism evidence="2 3">
    <name type="scientific">Gasterosteus aculeatus aculeatus</name>
    <name type="common">three-spined stickleback</name>
    <dbReference type="NCBI Taxonomy" id="481459"/>
    <lineage>
        <taxon>Eukaryota</taxon>
        <taxon>Metazoa</taxon>
        <taxon>Chordata</taxon>
        <taxon>Craniata</taxon>
        <taxon>Vertebrata</taxon>
        <taxon>Euteleostomi</taxon>
        <taxon>Actinopterygii</taxon>
        <taxon>Neopterygii</taxon>
        <taxon>Teleostei</taxon>
        <taxon>Neoteleostei</taxon>
        <taxon>Acanthomorphata</taxon>
        <taxon>Eupercaria</taxon>
        <taxon>Perciformes</taxon>
        <taxon>Cottioidei</taxon>
        <taxon>Gasterosteales</taxon>
        <taxon>Gasterosteidae</taxon>
        <taxon>Gasterosteus</taxon>
    </lineage>
</organism>
<keyword evidence="3" id="KW-1185">Reference proteome</keyword>
<dbReference type="InterPro" id="IPR008858">
    <property type="entry name" value="TROVE_dom"/>
</dbReference>